<keyword evidence="1" id="KW-1133">Transmembrane helix</keyword>
<feature type="domain" description="Rax2-like C-terminal" evidence="2">
    <location>
        <begin position="346"/>
        <end position="586"/>
    </location>
</feature>
<dbReference type="Proteomes" id="UP000092321">
    <property type="component" value="Unassembled WGS sequence"/>
</dbReference>
<comment type="caution">
    <text evidence="3">The sequence shown here is derived from an EMBL/GenBank/DDBJ whole genome shotgun (WGS) entry which is preliminary data.</text>
</comment>
<keyword evidence="1" id="KW-0472">Membrane</keyword>
<feature type="transmembrane region" description="Helical" evidence="1">
    <location>
        <begin position="613"/>
        <end position="640"/>
    </location>
</feature>
<evidence type="ECO:0000259" key="2">
    <source>
        <dbReference type="Pfam" id="PF12768"/>
    </source>
</evidence>
<gene>
    <name evidence="3" type="ORF">HANVADRAFT_103048</name>
</gene>
<evidence type="ECO:0000313" key="4">
    <source>
        <dbReference type="Proteomes" id="UP000092321"/>
    </source>
</evidence>
<accession>A0A1B7T7L2</accession>
<dbReference type="InterPro" id="IPR024982">
    <property type="entry name" value="Rax2-like_C"/>
</dbReference>
<evidence type="ECO:0000256" key="1">
    <source>
        <dbReference type="SAM" id="Phobius"/>
    </source>
</evidence>
<dbReference type="AlphaFoldDB" id="A0A1B7T7L2"/>
<evidence type="ECO:0000313" key="3">
    <source>
        <dbReference type="EMBL" id="OBA24698.1"/>
    </source>
</evidence>
<proteinExistence type="predicted"/>
<dbReference type="Pfam" id="PF12768">
    <property type="entry name" value="Rax2"/>
    <property type="match status" value="1"/>
</dbReference>
<dbReference type="EMBL" id="LXPE01000482">
    <property type="protein sequence ID" value="OBA24698.1"/>
    <property type="molecule type" value="Genomic_DNA"/>
</dbReference>
<organism evidence="3 4">
    <name type="scientific">Hanseniaspora valbyensis NRRL Y-1626</name>
    <dbReference type="NCBI Taxonomy" id="766949"/>
    <lineage>
        <taxon>Eukaryota</taxon>
        <taxon>Fungi</taxon>
        <taxon>Dikarya</taxon>
        <taxon>Ascomycota</taxon>
        <taxon>Saccharomycotina</taxon>
        <taxon>Saccharomycetes</taxon>
        <taxon>Saccharomycodales</taxon>
        <taxon>Saccharomycodaceae</taxon>
        <taxon>Hanseniaspora</taxon>
    </lineage>
</organism>
<dbReference type="OrthoDB" id="2503993at2759"/>
<keyword evidence="1" id="KW-0812">Transmembrane</keyword>
<reference evidence="4" key="1">
    <citation type="journal article" date="2016" name="Proc. Natl. Acad. Sci. U.S.A.">
        <title>Comparative genomics of biotechnologically important yeasts.</title>
        <authorList>
            <person name="Riley R."/>
            <person name="Haridas S."/>
            <person name="Wolfe K.H."/>
            <person name="Lopes M.R."/>
            <person name="Hittinger C.T."/>
            <person name="Goeker M."/>
            <person name="Salamov A.A."/>
            <person name="Wisecaver J.H."/>
            <person name="Long T.M."/>
            <person name="Calvey C.H."/>
            <person name="Aerts A.L."/>
            <person name="Barry K.W."/>
            <person name="Choi C."/>
            <person name="Clum A."/>
            <person name="Coughlan A.Y."/>
            <person name="Deshpande S."/>
            <person name="Douglass A.P."/>
            <person name="Hanson S.J."/>
            <person name="Klenk H.-P."/>
            <person name="LaButti K.M."/>
            <person name="Lapidus A."/>
            <person name="Lindquist E.A."/>
            <person name="Lipzen A.M."/>
            <person name="Meier-Kolthoff J.P."/>
            <person name="Ohm R.A."/>
            <person name="Otillar R.P."/>
            <person name="Pangilinan J.L."/>
            <person name="Peng Y."/>
            <person name="Rokas A."/>
            <person name="Rosa C.A."/>
            <person name="Scheuner C."/>
            <person name="Sibirny A.A."/>
            <person name="Slot J.C."/>
            <person name="Stielow J.B."/>
            <person name="Sun H."/>
            <person name="Kurtzman C.P."/>
            <person name="Blackwell M."/>
            <person name="Grigoriev I.V."/>
            <person name="Jeffries T.W."/>
        </authorList>
    </citation>
    <scope>NUCLEOTIDE SEQUENCE [LARGE SCALE GENOMIC DNA]</scope>
    <source>
        <strain evidence="4">NRRL Y-1626</strain>
    </source>
</reference>
<name>A0A1B7T7L2_9ASCO</name>
<sequence>MVADRVGVDPVSIPDPVNYVTTKNATANTTTNTTVILSKNESLVINGLFEYSISNFTNSSLNSSMVVGNTSLNTYTSLNFIDNGITNFTLFATFYNHSLIIASSTFDGIVLLTMDEDSAGITYQNKLSTGGTAKNAYTLENGLQLLIGSFILDNQNLSTLYYDQSDGTFASLGAQMPTDLSGDNFNSVYDNYGALIFSFDNQVYYNWTLNQSFTNSSDFHLIMKSAGFNINGDTLLFGSIYNSKYSDVISGSSFTIDSDFQMASLSLPNQDTSSSSSSFHYYDGLYINDTYTGYAIEVHNNTYSMIFVGSNGSSPLLAPYSFTSKMENLLYYNGNGLLSFTSESSLYLYNLTEIATIADESLGNVTSSEVKSMLYFSLDDSMLLCGTFDVLYNSSCNGTCLYDVKNKKFVPLLLGSKDYMITGEVNKCVLAEEDLLYVAGNFSYAKDDYNLFAINMTTGKVSSKYEFDFEIGTVSDFQLDEDNDMIYITTLDNPEMIFYQYFNSSDWYNISLPTTNSTIESYIPLTGTSDSKKRDLGSTKILALTNESESMVYESGVWKPFFQLSTEDSSDEIGASIFSNKDMTSSMVSEKVAPLAALIEKVVPPKKRTKTGYVVLFGLAMSTVTVTLLVVIISSILYYLGVKTRKAETSYKMDKLFEDTLESKMVRNVPPEELMKGLS</sequence>
<protein>
    <recommendedName>
        <fullName evidence="2">Rax2-like C-terminal domain-containing protein</fullName>
    </recommendedName>
</protein>
<keyword evidence="4" id="KW-1185">Reference proteome</keyword>